<evidence type="ECO:0000256" key="1">
    <source>
        <dbReference type="SAM" id="Phobius"/>
    </source>
</evidence>
<keyword evidence="1" id="KW-1133">Transmembrane helix</keyword>
<sequence length="146" mass="17291">MDIKYLFYTFLCIMAFILVICFGNSKSILKKEAKFYHKLLRLRLRTRILIIILAWTFSATWIVIAFKYNYKGISILGMGPFVIICCGVVNIPIWEYLRKKIIKSSYSDSIKDWLNFFNALLTAYLVFIEFFVIGFCIILARFLHWI</sequence>
<name>A0A0M5M6G7_9FUSO</name>
<feature type="transmembrane region" description="Helical" evidence="1">
    <location>
        <begin position="46"/>
        <end position="66"/>
    </location>
</feature>
<organism evidence="2">
    <name type="scientific">Fusobacterium animalis</name>
    <dbReference type="NCBI Taxonomy" id="76859"/>
    <lineage>
        <taxon>Bacteria</taxon>
        <taxon>Fusobacteriati</taxon>
        <taxon>Fusobacteriota</taxon>
        <taxon>Fusobacteriia</taxon>
        <taxon>Fusobacteriales</taxon>
        <taxon>Fusobacteriaceae</taxon>
        <taxon>Fusobacterium</taxon>
    </lineage>
</organism>
<keyword evidence="1" id="KW-0472">Membrane</keyword>
<feature type="transmembrane region" description="Helical" evidence="1">
    <location>
        <begin position="72"/>
        <end position="94"/>
    </location>
</feature>
<dbReference type="PATRIC" id="fig|76859.3.peg.1868"/>
<evidence type="ECO:0000313" key="2">
    <source>
        <dbReference type="EMBL" id="ALF18351.1"/>
    </source>
</evidence>
<dbReference type="Proteomes" id="UP000063147">
    <property type="component" value="Chromosome"/>
</dbReference>
<keyword evidence="1" id="KW-0812">Transmembrane</keyword>
<gene>
    <name evidence="2" type="ORF">RN98_09240</name>
</gene>
<feature type="transmembrane region" description="Helical" evidence="1">
    <location>
        <begin position="6"/>
        <end position="25"/>
    </location>
</feature>
<protein>
    <submittedName>
        <fullName evidence="2">Uncharacterized protein</fullName>
    </submittedName>
</protein>
<dbReference type="AlphaFoldDB" id="A0A0M5M6G7"/>
<proteinExistence type="predicted"/>
<evidence type="ECO:0000313" key="3">
    <source>
        <dbReference type="Proteomes" id="UP000063147"/>
    </source>
</evidence>
<accession>A0A0M5M6G7</accession>
<dbReference type="OrthoDB" id="88316at2"/>
<feature type="transmembrane region" description="Helical" evidence="1">
    <location>
        <begin position="115"/>
        <end position="143"/>
    </location>
</feature>
<dbReference type="RefSeq" id="WP_060676551.1">
    <property type="nucleotide sequence ID" value="NZ_CP012713.1"/>
</dbReference>
<reference evidence="2 3" key="1">
    <citation type="submission" date="2015-09" db="EMBL/GenBank/DDBJ databases">
        <authorList>
            <person name="Jackson K.R."/>
            <person name="Lunt B.L."/>
            <person name="Fisher J.N.B."/>
            <person name="Gardner A.V."/>
            <person name="Bailey M.E."/>
            <person name="Deus L.M."/>
            <person name="Earl A.S."/>
            <person name="Gibby P.D."/>
            <person name="Hartmann K.A."/>
            <person name="Liu J.E."/>
            <person name="Manci A.M."/>
            <person name="Nielsen D.A."/>
            <person name="Solomon M.B."/>
            <person name="Breakwell D.P."/>
            <person name="Burnett S.H."/>
            <person name="Grose J.H."/>
        </authorList>
    </citation>
    <scope>NUCLEOTIDE SEQUENCE [LARGE SCALE GENOMIC DNA]</scope>
    <source>
        <strain evidence="2 3">KCOM 1279</strain>
    </source>
</reference>
<dbReference type="EMBL" id="CP012713">
    <property type="protein sequence ID" value="ALF18351.1"/>
    <property type="molecule type" value="Genomic_DNA"/>
</dbReference>